<evidence type="ECO:0000313" key="3">
    <source>
        <dbReference type="Proteomes" id="UP000734854"/>
    </source>
</evidence>
<dbReference type="Pfam" id="PF02171">
    <property type="entry name" value="Piwi"/>
    <property type="match status" value="1"/>
</dbReference>
<organism evidence="2 3">
    <name type="scientific">Zingiber officinale</name>
    <name type="common">Ginger</name>
    <name type="synonym">Amomum zingiber</name>
    <dbReference type="NCBI Taxonomy" id="94328"/>
    <lineage>
        <taxon>Eukaryota</taxon>
        <taxon>Viridiplantae</taxon>
        <taxon>Streptophyta</taxon>
        <taxon>Embryophyta</taxon>
        <taxon>Tracheophyta</taxon>
        <taxon>Spermatophyta</taxon>
        <taxon>Magnoliopsida</taxon>
        <taxon>Liliopsida</taxon>
        <taxon>Zingiberales</taxon>
        <taxon>Zingiberaceae</taxon>
        <taxon>Zingiber</taxon>
    </lineage>
</organism>
<dbReference type="GO" id="GO:0003676">
    <property type="term" value="F:nucleic acid binding"/>
    <property type="evidence" value="ECO:0007669"/>
    <property type="project" value="InterPro"/>
</dbReference>
<proteinExistence type="predicted"/>
<evidence type="ECO:0000313" key="2">
    <source>
        <dbReference type="EMBL" id="KAG6520121.1"/>
    </source>
</evidence>
<dbReference type="InterPro" id="IPR003165">
    <property type="entry name" value="Piwi"/>
</dbReference>
<gene>
    <name evidence="2" type="ORF">ZIOFF_017153</name>
</gene>
<reference evidence="2 3" key="1">
    <citation type="submission" date="2020-08" db="EMBL/GenBank/DDBJ databases">
        <title>Plant Genome Project.</title>
        <authorList>
            <person name="Zhang R.-G."/>
        </authorList>
    </citation>
    <scope>NUCLEOTIDE SEQUENCE [LARGE SCALE GENOMIC DNA]</scope>
    <source>
        <tissue evidence="2">Rhizome</tissue>
    </source>
</reference>
<dbReference type="PROSITE" id="PS50822">
    <property type="entry name" value="PIWI"/>
    <property type="match status" value="1"/>
</dbReference>
<evidence type="ECO:0000259" key="1">
    <source>
        <dbReference type="PROSITE" id="PS50822"/>
    </source>
</evidence>
<name>A0A8J5HBD5_ZINOF</name>
<dbReference type="AlphaFoldDB" id="A0A8J5HBD5"/>
<dbReference type="PANTHER" id="PTHR22891">
    <property type="entry name" value="EUKARYOTIC TRANSLATION INITIATION FACTOR 2C"/>
    <property type="match status" value="1"/>
</dbReference>
<dbReference type="SUPFAM" id="SSF53098">
    <property type="entry name" value="Ribonuclease H-like"/>
    <property type="match status" value="1"/>
</dbReference>
<dbReference type="Gene3D" id="3.30.420.10">
    <property type="entry name" value="Ribonuclease H-like superfamily/Ribonuclease H"/>
    <property type="match status" value="1"/>
</dbReference>
<dbReference type="InterPro" id="IPR012337">
    <property type="entry name" value="RNaseH-like_sf"/>
</dbReference>
<sequence length="182" mass="21158">MCKKSIEDPARFWSEIASKFYWKEKWNSEVYTENIDVRKGTVKFEVGGRDIVLVDALSRCIPLVNDRPTIIFGVDVIHSHLGEDSSPYIAVVVVTQDWLEVTKYAGLVCAQAHQELIQDLFKNICHAIYRELLISFKKATGQKSQQIIFYMYESLENLKKILDYLDSYSKLYIQRWSEPVPL</sequence>
<feature type="domain" description="Piwi" evidence="1">
    <location>
        <begin position="46"/>
        <end position="150"/>
    </location>
</feature>
<comment type="caution">
    <text evidence="2">The sequence shown here is derived from an EMBL/GenBank/DDBJ whole genome shotgun (WGS) entry which is preliminary data.</text>
</comment>
<dbReference type="Proteomes" id="UP000734854">
    <property type="component" value="Unassembled WGS sequence"/>
</dbReference>
<protein>
    <recommendedName>
        <fullName evidence="1">Piwi domain-containing protein</fullName>
    </recommendedName>
</protein>
<keyword evidence="3" id="KW-1185">Reference proteome</keyword>
<accession>A0A8J5HBD5</accession>
<dbReference type="EMBL" id="JACMSC010000005">
    <property type="protein sequence ID" value="KAG6520121.1"/>
    <property type="molecule type" value="Genomic_DNA"/>
</dbReference>
<dbReference type="InterPro" id="IPR036397">
    <property type="entry name" value="RNaseH_sf"/>
</dbReference>